<reference evidence="2" key="2">
    <citation type="submission" date="2020-09" db="EMBL/GenBank/DDBJ databases">
        <authorList>
            <person name="Sun Q."/>
            <person name="Kim S."/>
        </authorList>
    </citation>
    <scope>NUCLEOTIDE SEQUENCE</scope>
    <source>
        <strain evidence="2">KCTC 42097</strain>
    </source>
</reference>
<keyword evidence="3" id="KW-1185">Reference proteome</keyword>
<dbReference type="AlphaFoldDB" id="A0A8J3GGS4"/>
<feature type="signal peptide" evidence="1">
    <location>
        <begin position="1"/>
        <end position="20"/>
    </location>
</feature>
<gene>
    <name evidence="2" type="ORF">GCM10010136_16920</name>
</gene>
<evidence type="ECO:0000313" key="3">
    <source>
        <dbReference type="Proteomes" id="UP000641137"/>
    </source>
</evidence>
<evidence type="ECO:0000256" key="1">
    <source>
        <dbReference type="SAM" id="SignalP"/>
    </source>
</evidence>
<keyword evidence="1" id="KW-0732">Signal</keyword>
<dbReference type="PROSITE" id="PS51257">
    <property type="entry name" value="PROKAR_LIPOPROTEIN"/>
    <property type="match status" value="1"/>
</dbReference>
<dbReference type="Proteomes" id="UP000641137">
    <property type="component" value="Unassembled WGS sequence"/>
</dbReference>
<accession>A0A8J3GGS4</accession>
<organism evidence="2 3">
    <name type="scientific">Limoniibacter endophyticus</name>
    <dbReference type="NCBI Taxonomy" id="1565040"/>
    <lineage>
        <taxon>Bacteria</taxon>
        <taxon>Pseudomonadati</taxon>
        <taxon>Pseudomonadota</taxon>
        <taxon>Alphaproteobacteria</taxon>
        <taxon>Hyphomicrobiales</taxon>
        <taxon>Bartonellaceae</taxon>
        <taxon>Limoniibacter</taxon>
    </lineage>
</organism>
<protein>
    <recommendedName>
        <fullName evidence="4">CVNH domain-containing protein</fullName>
    </recommendedName>
</protein>
<comment type="caution">
    <text evidence="2">The sequence shown here is derived from an EMBL/GenBank/DDBJ whole genome shotgun (WGS) entry which is preliminary data.</text>
</comment>
<feature type="chain" id="PRO_5035233335" description="CVNH domain-containing protein" evidence="1">
    <location>
        <begin position="21"/>
        <end position="126"/>
    </location>
</feature>
<sequence>MRKAISVAALVAAAALIVSACSPSQPDAGGTTSAAASPPAPPVDVTPISGTWCASDGDRYVIDRNRFDSNSRQCSVRRVNNYSGTYALQLDCNGNNEGVTLTPTGNQMLVTFLNNVGHRPVLRQCS</sequence>
<name>A0A8J3GGS4_9HYPH</name>
<evidence type="ECO:0000313" key="2">
    <source>
        <dbReference type="EMBL" id="GHC70528.1"/>
    </source>
</evidence>
<dbReference type="EMBL" id="BMZO01000005">
    <property type="protein sequence ID" value="GHC70528.1"/>
    <property type="molecule type" value="Genomic_DNA"/>
</dbReference>
<proteinExistence type="predicted"/>
<evidence type="ECO:0008006" key="4">
    <source>
        <dbReference type="Google" id="ProtNLM"/>
    </source>
</evidence>
<reference evidence="2" key="1">
    <citation type="journal article" date="2014" name="Int. J. Syst. Evol. Microbiol.">
        <title>Complete genome sequence of Corynebacterium casei LMG S-19264T (=DSM 44701T), isolated from a smear-ripened cheese.</title>
        <authorList>
            <consortium name="US DOE Joint Genome Institute (JGI-PGF)"/>
            <person name="Walter F."/>
            <person name="Albersmeier A."/>
            <person name="Kalinowski J."/>
            <person name="Ruckert C."/>
        </authorList>
    </citation>
    <scope>NUCLEOTIDE SEQUENCE</scope>
    <source>
        <strain evidence="2">KCTC 42097</strain>
    </source>
</reference>
<dbReference type="RefSeq" id="WP_189489569.1">
    <property type="nucleotide sequence ID" value="NZ_BMZO01000005.1"/>
</dbReference>